<dbReference type="Gene3D" id="1.10.443.10">
    <property type="entry name" value="Intergrase catalytic core"/>
    <property type="match status" value="1"/>
</dbReference>
<evidence type="ECO:0000256" key="1">
    <source>
        <dbReference type="ARBA" id="ARBA00022908"/>
    </source>
</evidence>
<proteinExistence type="predicted"/>
<dbReference type="Proteomes" id="UP000275076">
    <property type="component" value="Unassembled WGS sequence"/>
</dbReference>
<comment type="caution">
    <text evidence="7">The sequence shown here is derived from an EMBL/GenBank/DDBJ whole genome shotgun (WGS) entry which is preliminary data.</text>
</comment>
<dbReference type="EMBL" id="RBVX01000012">
    <property type="protein sequence ID" value="RSL32778.1"/>
    <property type="molecule type" value="Genomic_DNA"/>
</dbReference>
<organism evidence="7 8">
    <name type="scientific">Salibacterium salarium</name>
    <dbReference type="NCBI Taxonomy" id="284579"/>
    <lineage>
        <taxon>Bacteria</taxon>
        <taxon>Bacillati</taxon>
        <taxon>Bacillota</taxon>
        <taxon>Bacilli</taxon>
        <taxon>Bacillales</taxon>
        <taxon>Bacillaceae</taxon>
    </lineage>
</organism>
<dbReference type="Gene3D" id="1.10.150.130">
    <property type="match status" value="1"/>
</dbReference>
<dbReference type="CDD" id="cd00397">
    <property type="entry name" value="DNA_BRE_C"/>
    <property type="match status" value="1"/>
</dbReference>
<keyword evidence="1" id="KW-0229">DNA integration</keyword>
<evidence type="ECO:0000313" key="8">
    <source>
        <dbReference type="Proteomes" id="UP000275076"/>
    </source>
</evidence>
<dbReference type="PANTHER" id="PTHR30349:SF86">
    <property type="entry name" value="INTEGRASE_RECOMBINASE AQ_AA09-RELATED"/>
    <property type="match status" value="1"/>
</dbReference>
<dbReference type="GO" id="GO:0003677">
    <property type="term" value="F:DNA binding"/>
    <property type="evidence" value="ECO:0007669"/>
    <property type="project" value="UniProtKB-UniRule"/>
</dbReference>
<evidence type="ECO:0000256" key="2">
    <source>
        <dbReference type="ARBA" id="ARBA00023125"/>
    </source>
</evidence>
<dbReference type="OrthoDB" id="2349923at2"/>
<accession>A0A428N355</accession>
<dbReference type="SUPFAM" id="SSF56349">
    <property type="entry name" value="DNA breaking-rejoining enzymes"/>
    <property type="match status" value="1"/>
</dbReference>
<keyword evidence="3" id="KW-0233">DNA recombination</keyword>
<sequence>MTRLGFNLPSDAEKFLNHLMTRGRKESTIIRYQYDLADFFRYIAITLGEDAVCKTSSISPDIVEGYFYILESNRQYQIRTLKRIQTVLKQYISFLKTSGKMNINPMASLSLDDSIWNELQADELLKRGEEKKLIDGIQSDLGLSEKQKAARPMLAPRNLVIIHWFLYHGLRLHELSSLTIGDINQGQGYLSISENTGNPRVISLSKTDQTLLYHYLQAIPAVIRPFMEHHPLFVAFDFQRQTYRWSYELDMPKHLTEIAIQKMIREERRRVGINRSISARHFRNTFIIRSLEKGYTTEQLKEKLGLNTILTLNKYIDYVENISQK</sequence>
<evidence type="ECO:0000256" key="3">
    <source>
        <dbReference type="ARBA" id="ARBA00023172"/>
    </source>
</evidence>
<dbReference type="PANTHER" id="PTHR30349">
    <property type="entry name" value="PHAGE INTEGRASE-RELATED"/>
    <property type="match status" value="1"/>
</dbReference>
<name>A0A428N355_9BACI</name>
<dbReference type="InterPro" id="IPR011010">
    <property type="entry name" value="DNA_brk_join_enz"/>
</dbReference>
<evidence type="ECO:0000256" key="4">
    <source>
        <dbReference type="PROSITE-ProRule" id="PRU01248"/>
    </source>
</evidence>
<keyword evidence="8" id="KW-1185">Reference proteome</keyword>
<feature type="domain" description="Core-binding (CB)" evidence="6">
    <location>
        <begin position="6"/>
        <end position="96"/>
    </location>
</feature>
<dbReference type="InterPro" id="IPR004107">
    <property type="entry name" value="Integrase_SAM-like_N"/>
</dbReference>
<dbReference type="PROSITE" id="PS51900">
    <property type="entry name" value="CB"/>
    <property type="match status" value="1"/>
</dbReference>
<reference evidence="7 8" key="1">
    <citation type="submission" date="2018-10" db="EMBL/GenBank/DDBJ databases">
        <title>Draft genome sequence of Bacillus salarius IM0101, isolated from a hypersaline soil in Inner Mongolia, China.</title>
        <authorList>
            <person name="Yamprayoonswat W."/>
            <person name="Boonvisut S."/>
            <person name="Jumpathong W."/>
            <person name="Sittihan S."/>
            <person name="Ruangsuj P."/>
            <person name="Wanthongcharoen S."/>
            <person name="Thongpramul N."/>
            <person name="Pimmason S."/>
            <person name="Yu B."/>
            <person name="Yasawong M."/>
        </authorList>
    </citation>
    <scope>NUCLEOTIDE SEQUENCE [LARGE SCALE GENOMIC DNA]</scope>
    <source>
        <strain evidence="7 8">IM0101</strain>
    </source>
</reference>
<dbReference type="InterPro" id="IPR044068">
    <property type="entry name" value="CB"/>
</dbReference>
<dbReference type="InterPro" id="IPR050090">
    <property type="entry name" value="Tyrosine_recombinase_XerCD"/>
</dbReference>
<dbReference type="InterPro" id="IPR013762">
    <property type="entry name" value="Integrase-like_cat_sf"/>
</dbReference>
<dbReference type="InterPro" id="IPR010998">
    <property type="entry name" value="Integrase_recombinase_N"/>
</dbReference>
<dbReference type="RefSeq" id="WP_125556405.1">
    <property type="nucleotide sequence ID" value="NZ_RBVX01000012.1"/>
</dbReference>
<protein>
    <submittedName>
        <fullName evidence="7">Site-specific integrase</fullName>
    </submittedName>
</protein>
<evidence type="ECO:0000259" key="5">
    <source>
        <dbReference type="PROSITE" id="PS51898"/>
    </source>
</evidence>
<dbReference type="InterPro" id="IPR002104">
    <property type="entry name" value="Integrase_catalytic"/>
</dbReference>
<evidence type="ECO:0000259" key="6">
    <source>
        <dbReference type="PROSITE" id="PS51900"/>
    </source>
</evidence>
<gene>
    <name evidence="7" type="ORF">D7Z54_13610</name>
</gene>
<dbReference type="AlphaFoldDB" id="A0A428N355"/>
<dbReference type="PROSITE" id="PS51898">
    <property type="entry name" value="TYR_RECOMBINASE"/>
    <property type="match status" value="1"/>
</dbReference>
<feature type="domain" description="Tyr recombinase" evidence="5">
    <location>
        <begin position="119"/>
        <end position="325"/>
    </location>
</feature>
<dbReference type="Pfam" id="PF02899">
    <property type="entry name" value="Phage_int_SAM_1"/>
    <property type="match status" value="1"/>
</dbReference>
<dbReference type="Pfam" id="PF00589">
    <property type="entry name" value="Phage_integrase"/>
    <property type="match status" value="1"/>
</dbReference>
<evidence type="ECO:0000313" key="7">
    <source>
        <dbReference type="EMBL" id="RSL32778.1"/>
    </source>
</evidence>
<keyword evidence="2 4" id="KW-0238">DNA-binding</keyword>
<dbReference type="GO" id="GO:0015074">
    <property type="term" value="P:DNA integration"/>
    <property type="evidence" value="ECO:0007669"/>
    <property type="project" value="UniProtKB-KW"/>
</dbReference>
<dbReference type="GO" id="GO:0006310">
    <property type="term" value="P:DNA recombination"/>
    <property type="evidence" value="ECO:0007669"/>
    <property type="project" value="UniProtKB-KW"/>
</dbReference>